<proteinExistence type="inferred from homology"/>
<evidence type="ECO:0000259" key="10">
    <source>
        <dbReference type="Pfam" id="PF16363"/>
    </source>
</evidence>
<dbReference type="SUPFAM" id="SSF51735">
    <property type="entry name" value="NAD(P)-binding Rossmann-fold domains"/>
    <property type="match status" value="1"/>
</dbReference>
<dbReference type="Gene3D" id="3.90.25.10">
    <property type="entry name" value="UDP-galactose 4-epimerase, domain 1"/>
    <property type="match status" value="1"/>
</dbReference>
<keyword evidence="8 9" id="KW-0413">Isomerase</keyword>
<comment type="catalytic activity">
    <reaction evidence="1 9">
        <text>UDP-alpha-D-glucose = UDP-alpha-D-galactose</text>
        <dbReference type="Rhea" id="RHEA:22168"/>
        <dbReference type="ChEBI" id="CHEBI:58885"/>
        <dbReference type="ChEBI" id="CHEBI:66914"/>
        <dbReference type="EC" id="5.1.3.2"/>
    </reaction>
</comment>
<dbReference type="GO" id="GO:0003978">
    <property type="term" value="F:UDP-glucose 4-epimerase activity"/>
    <property type="evidence" value="ECO:0007669"/>
    <property type="project" value="UniProtKB-UniRule"/>
</dbReference>
<evidence type="ECO:0000256" key="9">
    <source>
        <dbReference type="RuleBase" id="RU366046"/>
    </source>
</evidence>
<dbReference type="EMBL" id="BMGZ01000001">
    <property type="protein sequence ID" value="GGH92211.1"/>
    <property type="molecule type" value="Genomic_DNA"/>
</dbReference>
<evidence type="ECO:0000313" key="11">
    <source>
        <dbReference type="EMBL" id="GGH92211.1"/>
    </source>
</evidence>
<reference evidence="11" key="3">
    <citation type="submission" date="2020-09" db="EMBL/GenBank/DDBJ databases">
        <authorList>
            <person name="Sun Q."/>
            <person name="Zhou Y."/>
        </authorList>
    </citation>
    <scope>NUCLEOTIDE SEQUENCE</scope>
    <source>
        <strain evidence="11">CGMCC 1.14984</strain>
    </source>
</reference>
<keyword evidence="9" id="KW-0119">Carbohydrate metabolism</keyword>
<dbReference type="CDD" id="cd05247">
    <property type="entry name" value="UDP_G4E_1_SDR_e"/>
    <property type="match status" value="1"/>
</dbReference>
<dbReference type="Proteomes" id="UP000621856">
    <property type="component" value="Unassembled WGS sequence"/>
</dbReference>
<evidence type="ECO:0000256" key="7">
    <source>
        <dbReference type="ARBA" id="ARBA00023027"/>
    </source>
</evidence>
<evidence type="ECO:0000313" key="13">
    <source>
        <dbReference type="Proteomes" id="UP000621856"/>
    </source>
</evidence>
<dbReference type="GO" id="GO:0005829">
    <property type="term" value="C:cytosol"/>
    <property type="evidence" value="ECO:0007669"/>
    <property type="project" value="TreeGrafter"/>
</dbReference>
<reference evidence="12 14" key="2">
    <citation type="submission" date="2020-02" db="EMBL/GenBank/DDBJ databases">
        <title>Genome sequence of Parvularcula flava strain NH6-79.</title>
        <authorList>
            <person name="Abdul Karim M.H."/>
            <person name="Lam M.Q."/>
            <person name="Chen S.J."/>
            <person name="Yahya A."/>
            <person name="Shahir S."/>
            <person name="Shamsir M.S."/>
            <person name="Chong C.S."/>
        </authorList>
    </citation>
    <scope>NUCLEOTIDE SEQUENCE [LARGE SCALE GENOMIC DNA]</scope>
    <source>
        <strain evidence="12 14">NH6-79</strain>
    </source>
</reference>
<dbReference type="Pfam" id="PF16363">
    <property type="entry name" value="GDP_Man_Dehyd"/>
    <property type="match status" value="1"/>
</dbReference>
<keyword evidence="7 9" id="KW-0520">NAD</keyword>
<evidence type="ECO:0000256" key="3">
    <source>
        <dbReference type="ARBA" id="ARBA00004947"/>
    </source>
</evidence>
<dbReference type="InterPro" id="IPR005886">
    <property type="entry name" value="UDP_G4E"/>
</dbReference>
<comment type="cofactor">
    <cofactor evidence="2 9">
        <name>NAD(+)</name>
        <dbReference type="ChEBI" id="CHEBI:57540"/>
    </cofactor>
</comment>
<reference evidence="11" key="1">
    <citation type="journal article" date="2014" name="Int. J. Syst. Evol. Microbiol.">
        <title>Complete genome sequence of Corynebacterium casei LMG S-19264T (=DSM 44701T), isolated from a smear-ripened cheese.</title>
        <authorList>
            <consortium name="US DOE Joint Genome Institute (JGI-PGF)"/>
            <person name="Walter F."/>
            <person name="Albersmeier A."/>
            <person name="Kalinowski J."/>
            <person name="Ruckert C."/>
        </authorList>
    </citation>
    <scope>NUCLEOTIDE SEQUENCE</scope>
    <source>
        <strain evidence="11">CGMCC 1.14984</strain>
    </source>
</reference>
<dbReference type="InterPro" id="IPR036291">
    <property type="entry name" value="NAD(P)-bd_dom_sf"/>
</dbReference>
<evidence type="ECO:0000256" key="6">
    <source>
        <dbReference type="ARBA" id="ARBA00018569"/>
    </source>
</evidence>
<dbReference type="Proteomes" id="UP000818603">
    <property type="component" value="Unassembled WGS sequence"/>
</dbReference>
<accession>A0A8J3A138</accession>
<dbReference type="EMBL" id="VCJR02000001">
    <property type="protein sequence ID" value="NHK26396.1"/>
    <property type="molecule type" value="Genomic_DNA"/>
</dbReference>
<feature type="domain" description="NAD(P)-binding" evidence="10">
    <location>
        <begin position="12"/>
        <end position="336"/>
    </location>
</feature>
<evidence type="ECO:0000313" key="12">
    <source>
        <dbReference type="EMBL" id="NHK26396.1"/>
    </source>
</evidence>
<protein>
    <recommendedName>
        <fullName evidence="6 9">UDP-glucose 4-epimerase</fullName>
        <ecNumber evidence="5 9">5.1.3.2</ecNumber>
    </recommendedName>
</protein>
<dbReference type="EC" id="5.1.3.2" evidence="5 9"/>
<comment type="similarity">
    <text evidence="4 9">Belongs to the NAD(P)-dependent epimerase/dehydratase family.</text>
</comment>
<dbReference type="PANTHER" id="PTHR43725">
    <property type="entry name" value="UDP-GLUCOSE 4-EPIMERASE"/>
    <property type="match status" value="1"/>
</dbReference>
<comment type="pathway">
    <text evidence="3 9">Carbohydrate metabolism; galactose metabolism.</text>
</comment>
<sequence length="359" mass="38116">MADKQSSGAHILLTGGAGYIGSHVAVVLLEAGYDVTILDNFANSSPVAVERISEIAGRKPHLIRADLSDRDSMEAIAAQIMATGLDGAVHLAGLKAVGESVEQPARYYDQNINSTLNLIEILKICQAPVVVFSSSATVYGELNDSPVAESALTGPTNPYGMTKLFNEQILADQARADGAWKVVNLRYFNPVGAHPSGCIGEDPLGIPNNLFPFVAQVAVGRRKLLKIFGGDYPTGDGTGVRDYIHVMDLAEGHRMALDHALSREEGFVQAINLGSGRGNSVLEVVDAFGEAAGCSIPYEIAPRRSGDVAEIYADASLASDLLGWHPTRVLADMCRDHWAWQSLNPQGYGPAGENGEACT</sequence>
<dbReference type="NCBIfam" id="TIGR01179">
    <property type="entry name" value="galE"/>
    <property type="match status" value="1"/>
</dbReference>
<evidence type="ECO:0000256" key="8">
    <source>
        <dbReference type="ARBA" id="ARBA00023235"/>
    </source>
</evidence>
<dbReference type="AlphaFoldDB" id="A0A8J3A138"/>
<evidence type="ECO:0000256" key="4">
    <source>
        <dbReference type="ARBA" id="ARBA00007637"/>
    </source>
</evidence>
<comment type="subunit">
    <text evidence="9">Homodimer.</text>
</comment>
<evidence type="ECO:0000313" key="14">
    <source>
        <dbReference type="Proteomes" id="UP000818603"/>
    </source>
</evidence>
<dbReference type="PANTHER" id="PTHR43725:SF47">
    <property type="entry name" value="UDP-GLUCOSE 4-EPIMERASE"/>
    <property type="match status" value="1"/>
</dbReference>
<keyword evidence="14" id="KW-1185">Reference proteome</keyword>
<dbReference type="NCBIfam" id="NF007956">
    <property type="entry name" value="PRK10675.1"/>
    <property type="match status" value="1"/>
</dbReference>
<dbReference type="Gene3D" id="3.40.50.720">
    <property type="entry name" value="NAD(P)-binding Rossmann-like Domain"/>
    <property type="match status" value="1"/>
</dbReference>
<evidence type="ECO:0000256" key="1">
    <source>
        <dbReference type="ARBA" id="ARBA00000083"/>
    </source>
</evidence>
<name>A0A8J3A138_9PROT</name>
<comment type="caution">
    <text evidence="11">The sequence shown here is derived from an EMBL/GenBank/DDBJ whole genome shotgun (WGS) entry which is preliminary data.</text>
</comment>
<organism evidence="11 13">
    <name type="scientific">Aquisalinus luteolus</name>
    <dbReference type="NCBI Taxonomy" id="1566827"/>
    <lineage>
        <taxon>Bacteria</taxon>
        <taxon>Pseudomonadati</taxon>
        <taxon>Pseudomonadota</taxon>
        <taxon>Alphaproteobacteria</taxon>
        <taxon>Parvularculales</taxon>
        <taxon>Parvularculaceae</taxon>
        <taxon>Aquisalinus</taxon>
    </lineage>
</organism>
<dbReference type="InterPro" id="IPR016040">
    <property type="entry name" value="NAD(P)-bd_dom"/>
</dbReference>
<evidence type="ECO:0000256" key="2">
    <source>
        <dbReference type="ARBA" id="ARBA00001911"/>
    </source>
</evidence>
<dbReference type="UniPathway" id="UPA00214"/>
<evidence type="ECO:0000256" key="5">
    <source>
        <dbReference type="ARBA" id="ARBA00013189"/>
    </source>
</evidence>
<dbReference type="GO" id="GO:0006012">
    <property type="term" value="P:galactose metabolic process"/>
    <property type="evidence" value="ECO:0007669"/>
    <property type="project" value="UniProtKB-UniPathway"/>
</dbReference>
<gene>
    <name evidence="12" type="primary">galE</name>
    <name evidence="12" type="ORF">FF098_000580</name>
    <name evidence="11" type="ORF">GCM10011355_01170</name>
</gene>